<name>A0A9W6PBI0_9ACTN</name>
<dbReference type="Pfam" id="PF05108">
    <property type="entry name" value="T7SS_ESX1_EccB"/>
    <property type="match status" value="1"/>
</dbReference>
<keyword evidence="12" id="KW-1185">Reference proteome</keyword>
<dbReference type="PANTHER" id="PTHR40765:SF2">
    <property type="entry name" value="ESX-2 SECRETION SYSTEM ATPASE ECCB2"/>
    <property type="match status" value="1"/>
</dbReference>
<evidence type="ECO:0000256" key="5">
    <source>
        <dbReference type="ARBA" id="ARBA00022741"/>
    </source>
</evidence>
<dbReference type="GO" id="GO:0005886">
    <property type="term" value="C:plasma membrane"/>
    <property type="evidence" value="ECO:0007669"/>
    <property type="project" value="UniProtKB-SubCell"/>
</dbReference>
<comment type="caution">
    <text evidence="11">The sequence shown here is derived from an EMBL/GenBank/DDBJ whole genome shotgun (WGS) entry which is preliminary data.</text>
</comment>
<evidence type="ECO:0000256" key="10">
    <source>
        <dbReference type="SAM" id="Phobius"/>
    </source>
</evidence>
<keyword evidence="3" id="KW-1003">Cell membrane</keyword>
<evidence type="ECO:0000256" key="9">
    <source>
        <dbReference type="ARBA" id="ARBA00023136"/>
    </source>
</evidence>
<dbReference type="Proteomes" id="UP001165092">
    <property type="component" value="Unassembled WGS sequence"/>
</dbReference>
<dbReference type="GO" id="GO:0005576">
    <property type="term" value="C:extracellular region"/>
    <property type="evidence" value="ECO:0007669"/>
    <property type="project" value="TreeGrafter"/>
</dbReference>
<keyword evidence="9 10" id="KW-0472">Membrane</keyword>
<evidence type="ECO:0000313" key="11">
    <source>
        <dbReference type="EMBL" id="GLU50467.1"/>
    </source>
</evidence>
<protein>
    <submittedName>
        <fullName evidence="11">Type VII secretion protein EccB</fullName>
    </submittedName>
</protein>
<dbReference type="Gene3D" id="3.30.2390.20">
    <property type="entry name" value="Type VII secretion system EccB, repeat 1 domain"/>
    <property type="match status" value="1"/>
</dbReference>
<keyword evidence="8 10" id="KW-1133">Transmembrane helix</keyword>
<accession>A0A9W6PBI0</accession>
<dbReference type="InterPro" id="IPR044857">
    <property type="entry name" value="T7SS_EccB_R1"/>
</dbReference>
<organism evidence="11 12">
    <name type="scientific">Nocardiopsis ansamitocini</name>
    <dbReference type="NCBI Taxonomy" id="1670832"/>
    <lineage>
        <taxon>Bacteria</taxon>
        <taxon>Bacillati</taxon>
        <taxon>Actinomycetota</taxon>
        <taxon>Actinomycetes</taxon>
        <taxon>Streptosporangiales</taxon>
        <taxon>Nocardiopsidaceae</taxon>
        <taxon>Nocardiopsis</taxon>
    </lineage>
</organism>
<evidence type="ECO:0000313" key="12">
    <source>
        <dbReference type="Proteomes" id="UP001165092"/>
    </source>
</evidence>
<evidence type="ECO:0000256" key="8">
    <source>
        <dbReference type="ARBA" id="ARBA00022989"/>
    </source>
</evidence>
<keyword evidence="5" id="KW-0547">Nucleotide-binding</keyword>
<evidence type="ECO:0000256" key="3">
    <source>
        <dbReference type="ARBA" id="ARBA00022475"/>
    </source>
</evidence>
<feature type="transmembrane region" description="Helical" evidence="10">
    <location>
        <begin position="42"/>
        <end position="62"/>
    </location>
</feature>
<keyword evidence="6" id="KW-0378">Hydrolase</keyword>
<dbReference type="Gene3D" id="2.40.50.910">
    <property type="entry name" value="Type VII secretion system EccB, repeat 3 domain"/>
    <property type="match status" value="1"/>
</dbReference>
<reference evidence="11" key="1">
    <citation type="submission" date="2023-02" db="EMBL/GenBank/DDBJ databases">
        <title>Nocardiopsis ansamitocini NBRC 112285.</title>
        <authorList>
            <person name="Ichikawa N."/>
            <person name="Sato H."/>
            <person name="Tonouchi N."/>
        </authorList>
    </citation>
    <scope>NUCLEOTIDE SEQUENCE</scope>
    <source>
        <strain evidence="11">NBRC 112285</strain>
    </source>
</reference>
<evidence type="ECO:0000256" key="7">
    <source>
        <dbReference type="ARBA" id="ARBA00022840"/>
    </source>
</evidence>
<gene>
    <name evidence="11" type="ORF">Nans01_48180</name>
</gene>
<proteinExistence type="inferred from homology"/>
<evidence type="ECO:0000256" key="1">
    <source>
        <dbReference type="ARBA" id="ARBA00004162"/>
    </source>
</evidence>
<dbReference type="GO" id="GO:0016787">
    <property type="term" value="F:hydrolase activity"/>
    <property type="evidence" value="ECO:0007669"/>
    <property type="project" value="UniProtKB-KW"/>
</dbReference>
<keyword evidence="7" id="KW-0067">ATP-binding</keyword>
<evidence type="ECO:0000256" key="2">
    <source>
        <dbReference type="ARBA" id="ARBA00008149"/>
    </source>
</evidence>
<comment type="similarity">
    <text evidence="2">Belongs to the EccB family.</text>
</comment>
<dbReference type="RefSeq" id="WP_285762004.1">
    <property type="nucleotide sequence ID" value="NZ_BSQG01000015.1"/>
</dbReference>
<dbReference type="PANTHER" id="PTHR40765">
    <property type="entry name" value="ESX-2 SECRETION SYSTEM ATPASE ECCB2"/>
    <property type="match status" value="1"/>
</dbReference>
<sequence length="483" mass="49329">MQSRRDRVQAHTFMVGRLGTAMLEGDPNAVDAPMRRTRTGSFIGLALSALVCVGFLVFGLIFPGGANSWRQDGKLIVEKETGATYLYAGGMLRPVANYASAKLIQGNKLSVSSVSMASLEGEPKGGPVGIPGAPDSLPDAEEAAAQVWRLCAVPPTADYPPRTSLTVDAGNPSTRIAHDMAVLVSSPDGDHHLLWQDTRLRLDTGNGALEALGYGTSPVLPVTAPFLASVPPGPELTAPDVAGLGEDGPVLGGRQTVVGQVFVVPGEGDERQHYLLGQDGLSPLTATDSRLLLANSDIRDEAYGGSAPTAVELPAGEVQGNLAAGSEVGRPSDSPVPGTPPALFPVELETPCLQLGGDGSLELVTHPVDGIRAWPPQETPSIAPGCPTPELIGIAAGGGGLAAGRPAGGSTATPTYYLVTDSAAKYPVPDADTVSALGFDPAAAVEVPTSLLRLVPTGPLLSPAAAALPVAPSARVENTDCPQ</sequence>
<dbReference type="InterPro" id="IPR042485">
    <property type="entry name" value="T7SS_EccB_R3"/>
</dbReference>
<evidence type="ECO:0000256" key="6">
    <source>
        <dbReference type="ARBA" id="ARBA00022801"/>
    </source>
</evidence>
<comment type="subcellular location">
    <subcellularLocation>
        <location evidence="1">Cell membrane</location>
        <topology evidence="1">Single-pass membrane protein</topology>
    </subcellularLocation>
</comment>
<dbReference type="AlphaFoldDB" id="A0A9W6PBI0"/>
<dbReference type="GO" id="GO:0005524">
    <property type="term" value="F:ATP binding"/>
    <property type="evidence" value="ECO:0007669"/>
    <property type="project" value="UniProtKB-KW"/>
</dbReference>
<keyword evidence="4 10" id="KW-0812">Transmembrane</keyword>
<evidence type="ECO:0000256" key="4">
    <source>
        <dbReference type="ARBA" id="ARBA00022692"/>
    </source>
</evidence>
<dbReference type="EMBL" id="BSQG01000015">
    <property type="protein sequence ID" value="GLU50467.1"/>
    <property type="molecule type" value="Genomic_DNA"/>
</dbReference>
<dbReference type="InterPro" id="IPR007795">
    <property type="entry name" value="T7SS_EccB"/>
</dbReference>
<dbReference type="NCBIfam" id="TIGR03919">
    <property type="entry name" value="T7SS_EccB"/>
    <property type="match status" value="1"/>
</dbReference>